<proteinExistence type="predicted"/>
<evidence type="ECO:0000313" key="4">
    <source>
        <dbReference type="Proteomes" id="UP001187343"/>
    </source>
</evidence>
<keyword evidence="1" id="KW-0175">Coiled coil</keyword>
<keyword evidence="4" id="KW-1185">Reference proteome</keyword>
<feature type="coiled-coil region" evidence="1">
    <location>
        <begin position="159"/>
        <end position="207"/>
    </location>
</feature>
<name>A0AA88PU25_9TELE</name>
<dbReference type="PANTHER" id="PTHR48251">
    <property type="entry name" value="COILED-COIL DOMAIN-CONTAINING PROTEIN 160"/>
    <property type="match status" value="1"/>
</dbReference>
<feature type="compositionally biased region" description="Low complexity" evidence="2">
    <location>
        <begin position="73"/>
        <end position="83"/>
    </location>
</feature>
<protein>
    <submittedName>
        <fullName evidence="3">Uncharacterized protein</fullName>
    </submittedName>
</protein>
<evidence type="ECO:0000256" key="2">
    <source>
        <dbReference type="SAM" id="MobiDB-lite"/>
    </source>
</evidence>
<dbReference type="EMBL" id="JAUYZG010000013">
    <property type="protein sequence ID" value="KAK2891202.1"/>
    <property type="molecule type" value="Genomic_DNA"/>
</dbReference>
<feature type="coiled-coil region" evidence="1">
    <location>
        <begin position="236"/>
        <end position="277"/>
    </location>
</feature>
<reference evidence="3" key="1">
    <citation type="submission" date="2023-08" db="EMBL/GenBank/DDBJ databases">
        <title>Chromosome-level Genome Assembly of mud carp (Cirrhinus molitorella).</title>
        <authorList>
            <person name="Liu H."/>
        </authorList>
    </citation>
    <scope>NUCLEOTIDE SEQUENCE</scope>
    <source>
        <strain evidence="3">Prfri</strain>
        <tissue evidence="3">Muscle</tissue>
    </source>
</reference>
<comment type="caution">
    <text evidence="3">The sequence shown here is derived from an EMBL/GenBank/DDBJ whole genome shotgun (WGS) entry which is preliminary data.</text>
</comment>
<evidence type="ECO:0000313" key="3">
    <source>
        <dbReference type="EMBL" id="KAK2891202.1"/>
    </source>
</evidence>
<feature type="region of interest" description="Disordered" evidence="2">
    <location>
        <begin position="67"/>
        <end position="92"/>
    </location>
</feature>
<dbReference type="AlphaFoldDB" id="A0AA88PU25"/>
<evidence type="ECO:0000256" key="1">
    <source>
        <dbReference type="SAM" id="Coils"/>
    </source>
</evidence>
<accession>A0AA88PU25</accession>
<gene>
    <name evidence="3" type="ORF">Q8A67_013845</name>
</gene>
<organism evidence="3 4">
    <name type="scientific">Cirrhinus molitorella</name>
    <name type="common">mud carp</name>
    <dbReference type="NCBI Taxonomy" id="172907"/>
    <lineage>
        <taxon>Eukaryota</taxon>
        <taxon>Metazoa</taxon>
        <taxon>Chordata</taxon>
        <taxon>Craniata</taxon>
        <taxon>Vertebrata</taxon>
        <taxon>Euteleostomi</taxon>
        <taxon>Actinopterygii</taxon>
        <taxon>Neopterygii</taxon>
        <taxon>Teleostei</taxon>
        <taxon>Ostariophysi</taxon>
        <taxon>Cypriniformes</taxon>
        <taxon>Cyprinidae</taxon>
        <taxon>Labeoninae</taxon>
        <taxon>Labeonini</taxon>
        <taxon>Cirrhinus</taxon>
    </lineage>
</organism>
<sequence>MKTGSSAHWTGPVVNGSDVVIQTVMRSMEITDQNTEHESSTRDYHHWVEKLFPPRFTFQNLLENQTNTNEQCSSSSLKTPSHSTHMDEPQRSHRRQIYLKALKEVQETERLLKEEALARRIIRQAQPVDEGASSENPTDHSETLCIWNERDITKLRAGFEEVERDRWRLQRQLSSTEEQLRAEREERMKLQGLVEKLEEQLSLSKKRAARQALMINDLKSESQKTNAQLCKLTIQVRETEEAADRWKTSLMRAKEDMQQIAQERSNLTWELKRAQAQWKSEGDRLEKAARIENEAVLLRLQREVEQTRDDLCRERESHARSRTALELLRRHFSSQ</sequence>
<dbReference type="PANTHER" id="PTHR48251:SF1">
    <property type="entry name" value="COILED-COIL DOMAIN-CONTAINING PROTEIN 160"/>
    <property type="match status" value="1"/>
</dbReference>
<dbReference type="Proteomes" id="UP001187343">
    <property type="component" value="Unassembled WGS sequence"/>
</dbReference>